<dbReference type="InterPro" id="IPR036875">
    <property type="entry name" value="Znf_CCHC_sf"/>
</dbReference>
<accession>A0ABQ5ER24</accession>
<keyword evidence="1" id="KW-0479">Metal-binding</keyword>
<comment type="caution">
    <text evidence="4">The sequence shown here is derived from an EMBL/GenBank/DDBJ whole genome shotgun (WGS) entry which is preliminary data.</text>
</comment>
<dbReference type="PROSITE" id="PS50158">
    <property type="entry name" value="ZF_CCHC"/>
    <property type="match status" value="1"/>
</dbReference>
<evidence type="ECO:0000256" key="1">
    <source>
        <dbReference type="PROSITE-ProRule" id="PRU00047"/>
    </source>
</evidence>
<dbReference type="Pfam" id="PF00098">
    <property type="entry name" value="zf-CCHC"/>
    <property type="match status" value="1"/>
</dbReference>
<feature type="domain" description="CCHC-type" evidence="3">
    <location>
        <begin position="191"/>
        <end position="205"/>
    </location>
</feature>
<gene>
    <name evidence="4" type="ORF">Tco_0988467</name>
</gene>
<keyword evidence="1" id="KW-0862">Zinc</keyword>
<evidence type="ECO:0000256" key="2">
    <source>
        <dbReference type="SAM" id="MobiDB-lite"/>
    </source>
</evidence>
<name>A0ABQ5ER24_9ASTR</name>
<keyword evidence="1" id="KW-0863">Zinc-finger</keyword>
<dbReference type="Proteomes" id="UP001151760">
    <property type="component" value="Unassembled WGS sequence"/>
</dbReference>
<dbReference type="InterPro" id="IPR001878">
    <property type="entry name" value="Znf_CCHC"/>
</dbReference>
<proteinExistence type="predicted"/>
<dbReference type="SUPFAM" id="SSF57756">
    <property type="entry name" value="Retrovirus zinc finger-like domains"/>
    <property type="match status" value="1"/>
</dbReference>
<dbReference type="EMBL" id="BQNB010016584">
    <property type="protein sequence ID" value="GJT53413.1"/>
    <property type="molecule type" value="Genomic_DNA"/>
</dbReference>
<evidence type="ECO:0000313" key="5">
    <source>
        <dbReference type="Proteomes" id="UP001151760"/>
    </source>
</evidence>
<protein>
    <submittedName>
        <fullName evidence="4">Ribonuclease H-like domain-containing protein</fullName>
    </submittedName>
</protein>
<evidence type="ECO:0000313" key="4">
    <source>
        <dbReference type="EMBL" id="GJT53413.1"/>
    </source>
</evidence>
<feature type="compositionally biased region" description="Polar residues" evidence="2">
    <location>
        <begin position="300"/>
        <end position="316"/>
    </location>
</feature>
<sequence>MLYRSKTTFQERSGYVNSPLIKWLWGCDWGQLLLRISWDRTSLVTANRCDLHRTALALFVSSGRVPSEVIVNGDAPVVVSASTEGPIPHPRTKRSKYKKNELKAKSTLLLAIPDEHLLKFHGIKDAKSLWEAIKTSTGAARASSSTYADDVMFSFFVNQSKSPLLDNEDMEQIDSDDLRRRHGSQDGRVECYNCHRKGHFARDCRAPRNQGNRNGDNARRVVPVETSAMPRVHPFHHKFRDSLEKPKIVRFSAPIIEDWEYDSEDENVFEPKEVKKTVKSNFEKIEFVNARNSTVEKPRKFSQNPRDNKRNGNSFKFTKKSCFGTGQREVRQVWNNAMRVNHQNFSNSRWDFAPTAVLTKSGIVLISAARQSSSRAATPASAARPINTAAPKPFVNVARPRPNAFHKSHSPSRTPFNQQTALKNKNLNDKVNTVKIKLILLSPQHAGFGDQKEMLLTISSKTGNPQYALLDQGIFDSEWSRHMTGNKFYLSDY</sequence>
<dbReference type="SMART" id="SM00343">
    <property type="entry name" value="ZnF_C2HC"/>
    <property type="match status" value="1"/>
</dbReference>
<dbReference type="Gene3D" id="4.10.60.10">
    <property type="entry name" value="Zinc finger, CCHC-type"/>
    <property type="match status" value="1"/>
</dbReference>
<organism evidence="4 5">
    <name type="scientific">Tanacetum coccineum</name>
    <dbReference type="NCBI Taxonomy" id="301880"/>
    <lineage>
        <taxon>Eukaryota</taxon>
        <taxon>Viridiplantae</taxon>
        <taxon>Streptophyta</taxon>
        <taxon>Embryophyta</taxon>
        <taxon>Tracheophyta</taxon>
        <taxon>Spermatophyta</taxon>
        <taxon>Magnoliopsida</taxon>
        <taxon>eudicotyledons</taxon>
        <taxon>Gunneridae</taxon>
        <taxon>Pentapetalae</taxon>
        <taxon>asterids</taxon>
        <taxon>campanulids</taxon>
        <taxon>Asterales</taxon>
        <taxon>Asteraceae</taxon>
        <taxon>Asteroideae</taxon>
        <taxon>Anthemideae</taxon>
        <taxon>Anthemidinae</taxon>
        <taxon>Tanacetum</taxon>
    </lineage>
</organism>
<evidence type="ECO:0000259" key="3">
    <source>
        <dbReference type="PROSITE" id="PS50158"/>
    </source>
</evidence>
<reference evidence="4" key="2">
    <citation type="submission" date="2022-01" db="EMBL/GenBank/DDBJ databases">
        <authorList>
            <person name="Yamashiro T."/>
            <person name="Shiraishi A."/>
            <person name="Satake H."/>
            <person name="Nakayama K."/>
        </authorList>
    </citation>
    <scope>NUCLEOTIDE SEQUENCE</scope>
</reference>
<feature type="region of interest" description="Disordered" evidence="2">
    <location>
        <begin position="296"/>
        <end position="320"/>
    </location>
</feature>
<keyword evidence="5" id="KW-1185">Reference proteome</keyword>
<reference evidence="4" key="1">
    <citation type="journal article" date="2022" name="Int. J. Mol. Sci.">
        <title>Draft Genome of Tanacetum Coccineum: Genomic Comparison of Closely Related Tanacetum-Family Plants.</title>
        <authorList>
            <person name="Yamashiro T."/>
            <person name="Shiraishi A."/>
            <person name="Nakayama K."/>
            <person name="Satake H."/>
        </authorList>
    </citation>
    <scope>NUCLEOTIDE SEQUENCE</scope>
</reference>